<dbReference type="EMBL" id="BONZ01000047">
    <property type="protein sequence ID" value="GIH16813.1"/>
    <property type="molecule type" value="Genomic_DNA"/>
</dbReference>
<dbReference type="Gene3D" id="1.25.40.10">
    <property type="entry name" value="Tetratricopeptide repeat domain"/>
    <property type="match status" value="2"/>
</dbReference>
<dbReference type="Pfam" id="PF03704">
    <property type="entry name" value="BTAD"/>
    <property type="match status" value="1"/>
</dbReference>
<dbReference type="PANTHER" id="PTHR35807">
    <property type="entry name" value="TRANSCRIPTIONAL REGULATOR REDD-RELATED"/>
    <property type="match status" value="1"/>
</dbReference>
<evidence type="ECO:0000256" key="6">
    <source>
        <dbReference type="PROSITE-ProRule" id="PRU01091"/>
    </source>
</evidence>
<dbReference type="RefSeq" id="WP_203920391.1">
    <property type="nucleotide sequence ID" value="NZ_BONZ01000047.1"/>
</dbReference>
<dbReference type="CDD" id="cd15831">
    <property type="entry name" value="BTAD"/>
    <property type="match status" value="1"/>
</dbReference>
<organism evidence="9 10">
    <name type="scientific">Rugosimonospora africana</name>
    <dbReference type="NCBI Taxonomy" id="556532"/>
    <lineage>
        <taxon>Bacteria</taxon>
        <taxon>Bacillati</taxon>
        <taxon>Actinomycetota</taxon>
        <taxon>Actinomycetes</taxon>
        <taxon>Micromonosporales</taxon>
        <taxon>Micromonosporaceae</taxon>
        <taxon>Rugosimonospora</taxon>
    </lineage>
</organism>
<dbReference type="Proteomes" id="UP000642748">
    <property type="component" value="Unassembled WGS sequence"/>
</dbReference>
<comment type="caution">
    <text evidence="9">The sequence shown here is derived from an EMBL/GenBank/DDBJ whole genome shotgun (WGS) entry which is preliminary data.</text>
</comment>
<comment type="similarity">
    <text evidence="1">Belongs to the AfsR/DnrI/RedD regulatory family.</text>
</comment>
<evidence type="ECO:0000256" key="3">
    <source>
        <dbReference type="ARBA" id="ARBA00023125"/>
    </source>
</evidence>
<dbReference type="AlphaFoldDB" id="A0A8J3VST6"/>
<dbReference type="GO" id="GO:0000160">
    <property type="term" value="P:phosphorelay signal transduction system"/>
    <property type="evidence" value="ECO:0007669"/>
    <property type="project" value="InterPro"/>
</dbReference>
<reference evidence="9" key="1">
    <citation type="submission" date="2021-01" db="EMBL/GenBank/DDBJ databases">
        <title>Whole genome shotgun sequence of Rugosimonospora africana NBRC 104875.</title>
        <authorList>
            <person name="Komaki H."/>
            <person name="Tamura T."/>
        </authorList>
    </citation>
    <scope>NUCLEOTIDE SEQUENCE</scope>
    <source>
        <strain evidence="9">NBRC 104875</strain>
    </source>
</reference>
<dbReference type="GO" id="GO:0003677">
    <property type="term" value="F:DNA binding"/>
    <property type="evidence" value="ECO:0007669"/>
    <property type="project" value="UniProtKB-UniRule"/>
</dbReference>
<keyword evidence="5" id="KW-0802">TPR repeat</keyword>
<evidence type="ECO:0000256" key="7">
    <source>
        <dbReference type="SAM" id="MobiDB-lite"/>
    </source>
</evidence>
<dbReference type="InterPro" id="IPR027417">
    <property type="entry name" value="P-loop_NTPase"/>
</dbReference>
<dbReference type="Pfam" id="PF00486">
    <property type="entry name" value="Trans_reg_C"/>
    <property type="match status" value="1"/>
</dbReference>
<feature type="region of interest" description="Disordered" evidence="7">
    <location>
        <begin position="696"/>
        <end position="715"/>
    </location>
</feature>
<dbReference type="Gene3D" id="3.40.50.300">
    <property type="entry name" value="P-loop containing nucleotide triphosphate hydrolases"/>
    <property type="match status" value="1"/>
</dbReference>
<dbReference type="SUPFAM" id="SSF52540">
    <property type="entry name" value="P-loop containing nucleoside triphosphate hydrolases"/>
    <property type="match status" value="1"/>
</dbReference>
<feature type="DNA-binding region" description="OmpR/PhoB-type" evidence="6">
    <location>
        <begin position="1"/>
        <end position="93"/>
    </location>
</feature>
<dbReference type="Gene3D" id="1.10.10.10">
    <property type="entry name" value="Winged helix-like DNA-binding domain superfamily/Winged helix DNA-binding domain"/>
    <property type="match status" value="1"/>
</dbReference>
<feature type="region of interest" description="Disordered" evidence="7">
    <location>
        <begin position="1048"/>
        <end position="1072"/>
    </location>
</feature>
<dbReference type="PRINTS" id="PR00364">
    <property type="entry name" value="DISEASERSIST"/>
</dbReference>
<evidence type="ECO:0000313" key="9">
    <source>
        <dbReference type="EMBL" id="GIH16813.1"/>
    </source>
</evidence>
<keyword evidence="4" id="KW-0804">Transcription</keyword>
<feature type="region of interest" description="Disordered" evidence="7">
    <location>
        <begin position="298"/>
        <end position="365"/>
    </location>
</feature>
<dbReference type="SUPFAM" id="SSF46894">
    <property type="entry name" value="C-terminal effector domain of the bipartite response regulators"/>
    <property type="match status" value="1"/>
</dbReference>
<accession>A0A8J3VST6</accession>
<evidence type="ECO:0000313" key="10">
    <source>
        <dbReference type="Proteomes" id="UP000642748"/>
    </source>
</evidence>
<dbReference type="PANTHER" id="PTHR35807:SF1">
    <property type="entry name" value="TRANSCRIPTIONAL REGULATOR REDD"/>
    <property type="match status" value="1"/>
</dbReference>
<feature type="compositionally biased region" description="Gly residues" evidence="7">
    <location>
        <begin position="301"/>
        <end position="332"/>
    </location>
</feature>
<sequence>MRLRILGPVEVWVNDSLVPVRRPRQRATLAYLLLHANRTVSTAMLIDALWGDAAPATARAQVQADISALRRTLADAGADRTIESRPAGYRAVVDPAHLDYLDFTGRVAEARESPDPDGGAAALRRALDLWQGPALADVDAAYVPAARVHLDEQRIAAYEQFAELELTLGRHFELATELAAVVAANPIRERLRGQLMLALHRSGRTADALAVARELRALLTEQQGLDPGPAIVDLERRILRADATVGPAVGEAPASRLNGVSRFVNGERALSQLEALAADERGEHGAVAVISASGVSRNGAPGNGAPGNGAPGNGAPGNGAPGNGAPGSGASGNGNAATPPRPATGEPAGASNHGPARVVPAQLPPDVSAFTGRDEQLAALDAILAGSTDQPTAVVIAAVSGTAGVGKTALAVRWAHGVKNRFPDGQLYLNLRGYDPDRPTSPADALTRLLTALDVSARDIPAEVEDQAARYRTQTADRRILILLDNAASVEQVRPLLPGGNACMVLVTSRDRLGGLVAVNGAHRVDLDVLSVADAHTLLRRLIGPRADADPTSVAALAELCARLPLALRVAAQLAASLPVVALAQLIAELADHQRRLELLDAGDDPRANVAAVFSWSVRHLPPPAARTFGLLGLHPGPDFDSYATACLAGTGVEDARRTLRLLTRANLIFPTGPGRAGMHDLLRAYARSLAVHEPAHEPANGTADDAAESPRDDPRAVQGRLFDYYLTTAASAIGVLYPFETPDESPFPPAATPAPVFDEPGTARDWLDAERACLAAIVAYTAAHGWPNHAIHLPAVLFRHLGGGHPADALAMHGHARTAARQVNDRNGEALALNGLGAACLYLGRYGSAIEHYERALALFRELGDQAGEARALNNLGAVLLQLGEYEPAALRLRDSLELFRRLGHVARQGTALTNLGVIEAALGRSERGAEYHREALALHRRTGNPTGEARALTDLGIVEQQLGEHEQAAADHRRALTLFLEAGDRHGETWARNGLGECALAAGDPDEAVAQHTAALDIANRIGACDQKARAQAGLSAAHRALDDPMRGSEHLGKADAIDCGLDRPDGDQR</sequence>
<keyword evidence="10" id="KW-1185">Reference proteome</keyword>
<dbReference type="Pfam" id="PF13424">
    <property type="entry name" value="TPR_12"/>
    <property type="match status" value="2"/>
</dbReference>
<evidence type="ECO:0000256" key="1">
    <source>
        <dbReference type="ARBA" id="ARBA00005820"/>
    </source>
</evidence>
<evidence type="ECO:0000256" key="2">
    <source>
        <dbReference type="ARBA" id="ARBA00023015"/>
    </source>
</evidence>
<dbReference type="PROSITE" id="PS50005">
    <property type="entry name" value="TPR"/>
    <property type="match status" value="1"/>
</dbReference>
<protein>
    <recommendedName>
        <fullName evidence="8">OmpR/PhoB-type domain-containing protein</fullName>
    </recommendedName>
</protein>
<evidence type="ECO:0000259" key="8">
    <source>
        <dbReference type="PROSITE" id="PS51755"/>
    </source>
</evidence>
<dbReference type="PROSITE" id="PS51755">
    <property type="entry name" value="OMPR_PHOB"/>
    <property type="match status" value="1"/>
</dbReference>
<dbReference type="SMART" id="SM01043">
    <property type="entry name" value="BTAD"/>
    <property type="match status" value="1"/>
</dbReference>
<dbReference type="InterPro" id="IPR005158">
    <property type="entry name" value="BTAD"/>
</dbReference>
<dbReference type="InterPro" id="IPR036388">
    <property type="entry name" value="WH-like_DNA-bd_sf"/>
</dbReference>
<dbReference type="InterPro" id="IPR016032">
    <property type="entry name" value="Sig_transdc_resp-reg_C-effctor"/>
</dbReference>
<dbReference type="SUPFAM" id="SSF48452">
    <property type="entry name" value="TPR-like"/>
    <property type="match status" value="3"/>
</dbReference>
<dbReference type="GO" id="GO:0043531">
    <property type="term" value="F:ADP binding"/>
    <property type="evidence" value="ECO:0007669"/>
    <property type="project" value="InterPro"/>
</dbReference>
<evidence type="ECO:0000256" key="4">
    <source>
        <dbReference type="ARBA" id="ARBA00023163"/>
    </source>
</evidence>
<dbReference type="InterPro" id="IPR001867">
    <property type="entry name" value="OmpR/PhoB-type_DNA-bd"/>
</dbReference>
<dbReference type="InterPro" id="IPR051677">
    <property type="entry name" value="AfsR-DnrI-RedD_regulator"/>
</dbReference>
<dbReference type="SMART" id="SM00028">
    <property type="entry name" value="TPR"/>
    <property type="match status" value="5"/>
</dbReference>
<proteinExistence type="inferred from homology"/>
<evidence type="ECO:0000256" key="5">
    <source>
        <dbReference type="PROSITE-ProRule" id="PRU00339"/>
    </source>
</evidence>
<feature type="domain" description="OmpR/PhoB-type" evidence="8">
    <location>
        <begin position="1"/>
        <end position="93"/>
    </location>
</feature>
<keyword evidence="2" id="KW-0805">Transcription regulation</keyword>
<dbReference type="SMART" id="SM00862">
    <property type="entry name" value="Trans_reg_C"/>
    <property type="match status" value="1"/>
</dbReference>
<gene>
    <name evidence="9" type="ORF">Raf01_49850</name>
</gene>
<name>A0A8J3VST6_9ACTN</name>
<keyword evidence="3 6" id="KW-0238">DNA-binding</keyword>
<dbReference type="InterPro" id="IPR011990">
    <property type="entry name" value="TPR-like_helical_dom_sf"/>
</dbReference>
<dbReference type="CDD" id="cd00383">
    <property type="entry name" value="trans_reg_C"/>
    <property type="match status" value="1"/>
</dbReference>
<feature type="repeat" description="TPR" evidence="5">
    <location>
        <begin position="831"/>
        <end position="864"/>
    </location>
</feature>
<dbReference type="InterPro" id="IPR019734">
    <property type="entry name" value="TPR_rpt"/>
</dbReference>
<dbReference type="GO" id="GO:0006355">
    <property type="term" value="P:regulation of DNA-templated transcription"/>
    <property type="evidence" value="ECO:0007669"/>
    <property type="project" value="InterPro"/>
</dbReference>